<feature type="compositionally biased region" description="Pro residues" evidence="3">
    <location>
        <begin position="556"/>
        <end position="570"/>
    </location>
</feature>
<evidence type="ECO:0000313" key="7">
    <source>
        <dbReference type="Proteomes" id="UP001316189"/>
    </source>
</evidence>
<dbReference type="Pfam" id="PF13193">
    <property type="entry name" value="AMP-binding_C"/>
    <property type="match status" value="1"/>
</dbReference>
<evidence type="ECO:0000256" key="1">
    <source>
        <dbReference type="ARBA" id="ARBA00006432"/>
    </source>
</evidence>
<dbReference type="InterPro" id="IPR000873">
    <property type="entry name" value="AMP-dep_synth/lig_dom"/>
</dbReference>
<evidence type="ECO:0000313" key="6">
    <source>
        <dbReference type="EMBL" id="UUI76840.1"/>
    </source>
</evidence>
<reference evidence="6 7" key="1">
    <citation type="submission" date="2022-07" db="EMBL/GenBank/DDBJ databases">
        <title>Novel species in genus cellulomonas.</title>
        <authorList>
            <person name="Ye L."/>
        </authorList>
    </citation>
    <scope>NUCLEOTIDE SEQUENCE [LARGE SCALE GENOMIC DNA]</scope>
    <source>
        <strain evidence="7">zg-Y338</strain>
    </source>
</reference>
<dbReference type="Gene3D" id="3.30.300.30">
    <property type="match status" value="1"/>
</dbReference>
<dbReference type="InterPro" id="IPR042099">
    <property type="entry name" value="ANL_N_sf"/>
</dbReference>
<dbReference type="RefSeq" id="WP_227569147.1">
    <property type="nucleotide sequence ID" value="NZ_CP101988.1"/>
</dbReference>
<dbReference type="Proteomes" id="UP001316189">
    <property type="component" value="Chromosome"/>
</dbReference>
<feature type="region of interest" description="Disordered" evidence="3">
    <location>
        <begin position="548"/>
        <end position="578"/>
    </location>
</feature>
<keyword evidence="2" id="KW-0436">Ligase</keyword>
<accession>A0ABY5L5U6</accession>
<sequence>MQVEVDERRAARFRADGWWGDSSLADHWQRSLQSAPEALAVVDSRGARLTYGEVAERAAAIATFLRRSGVRPGDVVSIHLPSWAEFLCVNVACLNVGAVVNPVLTAYREAELRHVLTRCRSRVLVIPHEFRGNEYRATAARMLAELDSLAAVLVVGPVEEPGPCAPTPSDSEAWQTFDQVVGSCPPLPESDHTPGRGTDVAAVLFTSGSEARPKGVLLSHDNVIAGETAFARALGIDHTDRLFMPAPLGHATGYLHGLTLPFLVGGASVLLDVPTGPAALAMINAERCTCGMAAASVITCLLDSCPDTTSLTPELRFLCCGGSPVPRQLSRRALEHGVRLLSVYGSTESAPHALTTPDDPEERVVSTDGRPVAGVEVRVVDPATRQPVPPGVVGEEASRGPQVFLGYLGEPELTAAVLDADGWYYSGDLCTQDADGYLRIVGRCKDVIIRGGENISAAAVEAAVREHPGVRDAAVVAMPDRRLGEVVCAFVTTDDPRADPPLVTVASLRALFLANGLAKYKIPARVVVVDQLPLSPAGKVRKDELRARAAALAGTPPSPPGPAAQPPPMSHAPQNARR</sequence>
<comment type="similarity">
    <text evidence="1">Belongs to the ATP-dependent AMP-binding enzyme family.</text>
</comment>
<dbReference type="PANTHER" id="PTHR43201:SF5">
    <property type="entry name" value="MEDIUM-CHAIN ACYL-COA LIGASE ACSF2, MITOCHONDRIAL"/>
    <property type="match status" value="1"/>
</dbReference>
<evidence type="ECO:0000259" key="5">
    <source>
        <dbReference type="Pfam" id="PF13193"/>
    </source>
</evidence>
<proteinExistence type="inferred from homology"/>
<gene>
    <name evidence="6" type="ORF">NP064_08205</name>
</gene>
<keyword evidence="7" id="KW-1185">Reference proteome</keyword>
<dbReference type="PANTHER" id="PTHR43201">
    <property type="entry name" value="ACYL-COA SYNTHETASE"/>
    <property type="match status" value="1"/>
</dbReference>
<dbReference type="Gene3D" id="3.40.50.12780">
    <property type="entry name" value="N-terminal domain of ligase-like"/>
    <property type="match status" value="1"/>
</dbReference>
<dbReference type="Pfam" id="PF00501">
    <property type="entry name" value="AMP-binding"/>
    <property type="match status" value="1"/>
</dbReference>
<evidence type="ECO:0000259" key="4">
    <source>
        <dbReference type="Pfam" id="PF00501"/>
    </source>
</evidence>
<organism evidence="6 7">
    <name type="scientific">Cellulomonas chengniuliangii</name>
    <dbReference type="NCBI Taxonomy" id="2968084"/>
    <lineage>
        <taxon>Bacteria</taxon>
        <taxon>Bacillati</taxon>
        <taxon>Actinomycetota</taxon>
        <taxon>Actinomycetes</taxon>
        <taxon>Micrococcales</taxon>
        <taxon>Cellulomonadaceae</taxon>
        <taxon>Cellulomonas</taxon>
    </lineage>
</organism>
<name>A0ABY5L5U6_9CELL</name>
<dbReference type="InterPro" id="IPR045851">
    <property type="entry name" value="AMP-bd_C_sf"/>
</dbReference>
<protein>
    <submittedName>
        <fullName evidence="6">AMP-binding protein</fullName>
    </submittedName>
</protein>
<dbReference type="SUPFAM" id="SSF56801">
    <property type="entry name" value="Acetyl-CoA synthetase-like"/>
    <property type="match status" value="1"/>
</dbReference>
<dbReference type="InterPro" id="IPR025110">
    <property type="entry name" value="AMP-bd_C"/>
</dbReference>
<feature type="domain" description="AMP-binding enzyme C-terminal" evidence="5">
    <location>
        <begin position="460"/>
        <end position="539"/>
    </location>
</feature>
<evidence type="ECO:0000256" key="2">
    <source>
        <dbReference type="ARBA" id="ARBA00022598"/>
    </source>
</evidence>
<dbReference type="EMBL" id="CP101988">
    <property type="protein sequence ID" value="UUI76840.1"/>
    <property type="molecule type" value="Genomic_DNA"/>
</dbReference>
<evidence type="ECO:0000256" key="3">
    <source>
        <dbReference type="SAM" id="MobiDB-lite"/>
    </source>
</evidence>
<feature type="domain" description="AMP-dependent synthetase/ligase" evidence="4">
    <location>
        <begin position="29"/>
        <end position="408"/>
    </location>
</feature>